<proteinExistence type="predicted"/>
<protein>
    <recommendedName>
        <fullName evidence="1">Transcription regulator PadR N-terminal domain-containing protein</fullName>
    </recommendedName>
</protein>
<comment type="caution">
    <text evidence="2">The sequence shown here is derived from an EMBL/GenBank/DDBJ whole genome shotgun (WGS) entry which is preliminary data.</text>
</comment>
<name>X1AJB5_9ZZZZ</name>
<dbReference type="InterPro" id="IPR036390">
    <property type="entry name" value="WH_DNA-bd_sf"/>
</dbReference>
<evidence type="ECO:0000259" key="1">
    <source>
        <dbReference type="Pfam" id="PF03551"/>
    </source>
</evidence>
<dbReference type="InterPro" id="IPR005149">
    <property type="entry name" value="Tscrpt_reg_PadR_N"/>
</dbReference>
<dbReference type="Pfam" id="PF03551">
    <property type="entry name" value="PadR"/>
    <property type="match status" value="1"/>
</dbReference>
<dbReference type="AlphaFoldDB" id="X1AJB5"/>
<dbReference type="SUPFAM" id="SSF46785">
    <property type="entry name" value="Winged helix' DNA-binding domain"/>
    <property type="match status" value="1"/>
</dbReference>
<dbReference type="Gene3D" id="1.10.10.10">
    <property type="entry name" value="Winged helix-like DNA-binding domain superfamily/Winged helix DNA-binding domain"/>
    <property type="match status" value="1"/>
</dbReference>
<evidence type="ECO:0000313" key="2">
    <source>
        <dbReference type="EMBL" id="GAG60046.1"/>
    </source>
</evidence>
<reference evidence="2" key="1">
    <citation type="journal article" date="2014" name="Front. Microbiol.">
        <title>High frequency of phylogenetically diverse reductive dehalogenase-homologous genes in deep subseafloor sedimentary metagenomes.</title>
        <authorList>
            <person name="Kawai M."/>
            <person name="Futagami T."/>
            <person name="Toyoda A."/>
            <person name="Takaki Y."/>
            <person name="Nishi S."/>
            <person name="Hori S."/>
            <person name="Arai W."/>
            <person name="Tsubouchi T."/>
            <person name="Morono Y."/>
            <person name="Uchiyama I."/>
            <person name="Ito T."/>
            <person name="Fujiyama A."/>
            <person name="Inagaki F."/>
            <person name="Takami H."/>
        </authorList>
    </citation>
    <scope>NUCLEOTIDE SEQUENCE</scope>
    <source>
        <strain evidence="2">Expedition CK06-06</strain>
    </source>
</reference>
<dbReference type="InterPro" id="IPR036388">
    <property type="entry name" value="WH-like_DNA-bd_sf"/>
</dbReference>
<dbReference type="PANTHER" id="PTHR43252">
    <property type="entry name" value="TRANSCRIPTIONAL REGULATOR YQJI"/>
    <property type="match status" value="1"/>
</dbReference>
<dbReference type="PANTHER" id="PTHR43252:SF7">
    <property type="entry name" value="TRANSCRIPTIONAL REGULATOR YQJI"/>
    <property type="match status" value="1"/>
</dbReference>
<organism evidence="2">
    <name type="scientific">marine sediment metagenome</name>
    <dbReference type="NCBI Taxonomy" id="412755"/>
    <lineage>
        <taxon>unclassified sequences</taxon>
        <taxon>metagenomes</taxon>
        <taxon>ecological metagenomes</taxon>
    </lineage>
</organism>
<dbReference type="EMBL" id="BART01007585">
    <property type="protein sequence ID" value="GAG60046.1"/>
    <property type="molecule type" value="Genomic_DNA"/>
</dbReference>
<feature type="domain" description="Transcription regulator PadR N-terminal" evidence="1">
    <location>
        <begin position="40"/>
        <end position="112"/>
    </location>
</feature>
<accession>X1AJB5</accession>
<gene>
    <name evidence="2" type="ORF">S01H4_17234</name>
</gene>
<sequence>MWLGKFLDFEDMKDLGSKIQKELFQGIKKYKLTPLEFTILETVFNCRELAGYDLILNLNKHFAGTWEAQSGTVYPILSKLKRDGFLNSRPVKSPIGPIRKVYSLTEAGEHILKTKVNRNFEDQLNFVRNVLIELSSIYIQSYPKEEKEEKIIEVQNLIKKILETVVDSIPSTLKYKKKCEQCGSEIERIASFCSFCGATMLIETEEKKK</sequence>